<protein>
    <submittedName>
        <fullName evidence="1">Uncharacterized protein</fullName>
    </submittedName>
</protein>
<accession>A0A9P6NC34</accession>
<name>A0A9P6NC34_9BASI</name>
<dbReference type="EMBL" id="MU167407">
    <property type="protein sequence ID" value="KAG0141001.1"/>
    <property type="molecule type" value="Genomic_DNA"/>
</dbReference>
<reference evidence="1" key="1">
    <citation type="submission" date="2013-11" db="EMBL/GenBank/DDBJ databases">
        <title>Genome sequence of the fusiform rust pathogen reveals effectors for host alternation and coevolution with pine.</title>
        <authorList>
            <consortium name="DOE Joint Genome Institute"/>
            <person name="Smith K."/>
            <person name="Pendleton A."/>
            <person name="Kubisiak T."/>
            <person name="Anderson C."/>
            <person name="Salamov A."/>
            <person name="Aerts A."/>
            <person name="Riley R."/>
            <person name="Clum A."/>
            <person name="Lindquist E."/>
            <person name="Ence D."/>
            <person name="Campbell M."/>
            <person name="Kronenberg Z."/>
            <person name="Feau N."/>
            <person name="Dhillon B."/>
            <person name="Hamelin R."/>
            <person name="Burleigh J."/>
            <person name="Smith J."/>
            <person name="Yandell M."/>
            <person name="Nelson C."/>
            <person name="Grigoriev I."/>
            <person name="Davis J."/>
        </authorList>
    </citation>
    <scope>NUCLEOTIDE SEQUENCE</scope>
    <source>
        <strain evidence="1">G11</strain>
    </source>
</reference>
<organism evidence="1 2">
    <name type="scientific">Cronartium quercuum f. sp. fusiforme G11</name>
    <dbReference type="NCBI Taxonomy" id="708437"/>
    <lineage>
        <taxon>Eukaryota</taxon>
        <taxon>Fungi</taxon>
        <taxon>Dikarya</taxon>
        <taxon>Basidiomycota</taxon>
        <taxon>Pucciniomycotina</taxon>
        <taxon>Pucciniomycetes</taxon>
        <taxon>Pucciniales</taxon>
        <taxon>Coleosporiaceae</taxon>
        <taxon>Cronartium</taxon>
    </lineage>
</organism>
<evidence type="ECO:0000313" key="2">
    <source>
        <dbReference type="Proteomes" id="UP000886653"/>
    </source>
</evidence>
<dbReference type="AlphaFoldDB" id="A0A9P6NC34"/>
<proteinExistence type="predicted"/>
<keyword evidence="2" id="KW-1185">Reference proteome</keyword>
<comment type="caution">
    <text evidence="1">The sequence shown here is derived from an EMBL/GenBank/DDBJ whole genome shotgun (WGS) entry which is preliminary data.</text>
</comment>
<evidence type="ECO:0000313" key="1">
    <source>
        <dbReference type="EMBL" id="KAG0141001.1"/>
    </source>
</evidence>
<sequence>MALKLDGCQTGIVYRHGLEVIRSSDRFISKFFRKGLFMSAYRTRWFDDDSYKERGKPGLITTGKTLTFTGFRAVTCTADVHPDVHPATENPPRLASLSRIPRPQSLILILPNPHHAITAPGHLHMLIMLWPIIH</sequence>
<gene>
    <name evidence="1" type="ORF">CROQUDRAFT_99323</name>
</gene>
<dbReference type="Proteomes" id="UP000886653">
    <property type="component" value="Unassembled WGS sequence"/>
</dbReference>